<sequence length="135" mass="15450">MRAAHDMAFATAVDLDIDVVVVSEPNKKIIEGKRWCKDKRQDVAILFHNQKTRIKRLDIGEGMIAIHFQSFVMYCVYCSPNINLDQFKQEIDNIMEKAESQGTEFIIMGDLNVKSPVADPRGEYLTEWLADAENI</sequence>
<feature type="domain" description="Endonuclease/exonuclease/phosphatase" evidence="1">
    <location>
        <begin position="72"/>
        <end position="131"/>
    </location>
</feature>
<dbReference type="AlphaFoldDB" id="A0AAW1KNP0"/>
<gene>
    <name evidence="2" type="ORF">QE152_g19452</name>
</gene>
<dbReference type="GO" id="GO:0004519">
    <property type="term" value="F:endonuclease activity"/>
    <property type="evidence" value="ECO:0007669"/>
    <property type="project" value="UniProtKB-KW"/>
</dbReference>
<evidence type="ECO:0000259" key="1">
    <source>
        <dbReference type="Pfam" id="PF14529"/>
    </source>
</evidence>
<dbReference type="EMBL" id="JASPKY010000184">
    <property type="protein sequence ID" value="KAK9722854.1"/>
    <property type="molecule type" value="Genomic_DNA"/>
</dbReference>
<keyword evidence="2" id="KW-0540">Nuclease</keyword>
<protein>
    <submittedName>
        <fullName evidence="2">Endonuclease-reverse transcriptase</fullName>
    </submittedName>
</protein>
<evidence type="ECO:0000313" key="3">
    <source>
        <dbReference type="Proteomes" id="UP001458880"/>
    </source>
</evidence>
<keyword evidence="2" id="KW-0378">Hydrolase</keyword>
<dbReference type="Pfam" id="PF14529">
    <property type="entry name" value="Exo_endo_phos_2"/>
    <property type="match status" value="1"/>
</dbReference>
<dbReference type="Gene3D" id="3.60.10.10">
    <property type="entry name" value="Endonuclease/exonuclease/phosphatase"/>
    <property type="match status" value="1"/>
</dbReference>
<accession>A0AAW1KNP0</accession>
<dbReference type="SUPFAM" id="SSF56219">
    <property type="entry name" value="DNase I-like"/>
    <property type="match status" value="1"/>
</dbReference>
<organism evidence="2 3">
    <name type="scientific">Popillia japonica</name>
    <name type="common">Japanese beetle</name>
    <dbReference type="NCBI Taxonomy" id="7064"/>
    <lineage>
        <taxon>Eukaryota</taxon>
        <taxon>Metazoa</taxon>
        <taxon>Ecdysozoa</taxon>
        <taxon>Arthropoda</taxon>
        <taxon>Hexapoda</taxon>
        <taxon>Insecta</taxon>
        <taxon>Pterygota</taxon>
        <taxon>Neoptera</taxon>
        <taxon>Endopterygota</taxon>
        <taxon>Coleoptera</taxon>
        <taxon>Polyphaga</taxon>
        <taxon>Scarabaeiformia</taxon>
        <taxon>Scarabaeidae</taxon>
        <taxon>Rutelinae</taxon>
        <taxon>Popillia</taxon>
    </lineage>
</organism>
<reference evidence="2 3" key="1">
    <citation type="journal article" date="2024" name="BMC Genomics">
        <title>De novo assembly and annotation of Popillia japonica's genome with initial clues to its potential as an invasive pest.</title>
        <authorList>
            <person name="Cucini C."/>
            <person name="Boschi S."/>
            <person name="Funari R."/>
            <person name="Cardaioli E."/>
            <person name="Iannotti N."/>
            <person name="Marturano G."/>
            <person name="Paoli F."/>
            <person name="Bruttini M."/>
            <person name="Carapelli A."/>
            <person name="Frati F."/>
            <person name="Nardi F."/>
        </authorList>
    </citation>
    <scope>NUCLEOTIDE SEQUENCE [LARGE SCALE GENOMIC DNA]</scope>
    <source>
        <strain evidence="2">DMR45628</strain>
    </source>
</reference>
<keyword evidence="3" id="KW-1185">Reference proteome</keyword>
<proteinExistence type="predicted"/>
<name>A0AAW1KNP0_POPJA</name>
<dbReference type="InterPro" id="IPR005135">
    <property type="entry name" value="Endo/exonuclease/phosphatase"/>
</dbReference>
<dbReference type="Proteomes" id="UP001458880">
    <property type="component" value="Unassembled WGS sequence"/>
</dbReference>
<dbReference type="InterPro" id="IPR036691">
    <property type="entry name" value="Endo/exonu/phosph_ase_sf"/>
</dbReference>
<comment type="caution">
    <text evidence="2">The sequence shown here is derived from an EMBL/GenBank/DDBJ whole genome shotgun (WGS) entry which is preliminary data.</text>
</comment>
<evidence type="ECO:0000313" key="2">
    <source>
        <dbReference type="EMBL" id="KAK9722854.1"/>
    </source>
</evidence>
<keyword evidence="2" id="KW-0255">Endonuclease</keyword>